<keyword evidence="3" id="KW-1185">Reference proteome</keyword>
<dbReference type="Proteomes" id="UP001488838">
    <property type="component" value="Unassembled WGS sequence"/>
</dbReference>
<accession>A0AAW0HZG7</accession>
<gene>
    <name evidence="2" type="ORF">U0070_006771</name>
</gene>
<dbReference type="AlphaFoldDB" id="A0AAW0HZG7"/>
<protein>
    <submittedName>
        <fullName evidence="2">Uncharacterized protein</fullName>
    </submittedName>
</protein>
<feature type="region of interest" description="Disordered" evidence="1">
    <location>
        <begin position="1"/>
        <end position="39"/>
    </location>
</feature>
<proteinExistence type="predicted"/>
<evidence type="ECO:0000256" key="1">
    <source>
        <dbReference type="SAM" id="MobiDB-lite"/>
    </source>
</evidence>
<feature type="region of interest" description="Disordered" evidence="1">
    <location>
        <begin position="83"/>
        <end position="103"/>
    </location>
</feature>
<sequence length="297" mass="32460">RRCSELTLPGFMASAKGNKVQEGSRRTPTTRGPEDVTDIRENNTTSADIISQMAQDHIYDVSPPHHGNNQHEIVKDMLQHLQMSSPRRHPDSKKHSRRDWKEQGGRLGTCLEGFVAVSPPPGQKTQHPEAPSLGHWECGPLCKLSNFSGKEFLNHTCSQDQAAMTVYTAPPCGDDDAMCLLKSMMECLESEEQQDEFFSTGWLGGTQPSSPWLLIGGLTTTPQCCGPRACASALAFKCRPYLMPAFLKSHAICGSGFVLEKGTTDSLEPNKKDLFIQIITPATSASSLCLGPFPAEL</sequence>
<feature type="non-terminal residue" evidence="2">
    <location>
        <position position="1"/>
    </location>
</feature>
<name>A0AAW0HZG7_MYOGA</name>
<dbReference type="EMBL" id="JBBHLL010000271">
    <property type="protein sequence ID" value="KAK7807483.1"/>
    <property type="molecule type" value="Genomic_DNA"/>
</dbReference>
<evidence type="ECO:0000313" key="3">
    <source>
        <dbReference type="Proteomes" id="UP001488838"/>
    </source>
</evidence>
<feature type="compositionally biased region" description="Basic residues" evidence="1">
    <location>
        <begin position="86"/>
        <end position="98"/>
    </location>
</feature>
<reference evidence="2 3" key="1">
    <citation type="journal article" date="2023" name="bioRxiv">
        <title>Conserved and derived expression patterns and positive selection on dental genes reveal complex evolutionary context of ever-growing rodent molars.</title>
        <authorList>
            <person name="Calamari Z.T."/>
            <person name="Song A."/>
            <person name="Cohen E."/>
            <person name="Akter M."/>
            <person name="Roy R.D."/>
            <person name="Hallikas O."/>
            <person name="Christensen M.M."/>
            <person name="Li P."/>
            <person name="Marangoni P."/>
            <person name="Jernvall J."/>
            <person name="Klein O.D."/>
        </authorList>
    </citation>
    <scope>NUCLEOTIDE SEQUENCE [LARGE SCALE GENOMIC DNA]</scope>
    <source>
        <strain evidence="2">V071</strain>
    </source>
</reference>
<organism evidence="2 3">
    <name type="scientific">Myodes glareolus</name>
    <name type="common">Bank vole</name>
    <name type="synonym">Clethrionomys glareolus</name>
    <dbReference type="NCBI Taxonomy" id="447135"/>
    <lineage>
        <taxon>Eukaryota</taxon>
        <taxon>Metazoa</taxon>
        <taxon>Chordata</taxon>
        <taxon>Craniata</taxon>
        <taxon>Vertebrata</taxon>
        <taxon>Euteleostomi</taxon>
        <taxon>Mammalia</taxon>
        <taxon>Eutheria</taxon>
        <taxon>Euarchontoglires</taxon>
        <taxon>Glires</taxon>
        <taxon>Rodentia</taxon>
        <taxon>Myomorpha</taxon>
        <taxon>Muroidea</taxon>
        <taxon>Cricetidae</taxon>
        <taxon>Arvicolinae</taxon>
        <taxon>Myodes</taxon>
    </lineage>
</organism>
<evidence type="ECO:0000313" key="2">
    <source>
        <dbReference type="EMBL" id="KAK7807483.1"/>
    </source>
</evidence>
<comment type="caution">
    <text evidence="2">The sequence shown here is derived from an EMBL/GenBank/DDBJ whole genome shotgun (WGS) entry which is preliminary data.</text>
</comment>